<dbReference type="SUPFAM" id="SSF81653">
    <property type="entry name" value="Calcium ATPase, transduction domain A"/>
    <property type="match status" value="1"/>
</dbReference>
<feature type="transmembrane region" description="Helical" evidence="13">
    <location>
        <begin position="1320"/>
        <end position="1336"/>
    </location>
</feature>
<dbReference type="InterPro" id="IPR001757">
    <property type="entry name" value="P_typ_ATPase"/>
</dbReference>
<evidence type="ECO:0000256" key="1">
    <source>
        <dbReference type="ARBA" id="ARBA00004141"/>
    </source>
</evidence>
<sequence>MQKYTPLKDGVTEHMTPLDPPVTSTITNGYLTDNTIDSDMDTTDKASAIAATTAAAKHYTNKTNMAKLQWWNAPTTRITLDTKKTASYNTEESEALNQAPTQEVREDISDNVFSTNVLTNNQLHDDHQQQHNHHQHHLHHNHNAHHHHHHYRQQHQHSVSDGGNSPLSKSASSSQHKLHHLAATSNDRISSNKLPLTNQFSIEEDHDLTKQDSQLLLNDKKPCFGLLNPNEDDEMNITGYRRSNLRTFLCWLCICLTGGLLRLILHWWRHWYLMATHEICPLEDAEKVLVQEDYKGKHKIYYVKQIQTLDFNTLRQDQLKRAKQLKKKSSNNENLANGCNSIDAVANIDEKNFHLSMHFETGQFKYCSSARIFNCKQLRYAWNSQTQTFDKLQGLDVDILNTYFHQQKGLNAQEQIARRLVYGPNEITVPYKDVKTLLFLEVLNPFYVFQIFSVALWFAYDYYYYACVIVLMSVFGITMSIVQTKKNQDALRETVHNTGTALIVNEKGDVQELPTQCLVPGDIIEIPSSGCTMQCDAVLLAGNCILDESMLTGESVPVTKTPLPMKRDVIFDKKEHARHTLFCGTKVIQTRLIGSEKVLAIVINTGNITAKGGLIRSILYPPPVDYKFEQDSYKFIEFLGLIALIGFIYTLVSKILRHVDPVKIAVESLDLITIVVPPALPAAMTVGRFYAQKRLERNSIYCISPRSINVAGSIDCCCFDKTGTLTEDGLDMWGVVPKSATNQFQIPIKQIDRLPCDNFLFGMVTCHSITIMNGKMMGDPLDLKMFESTGWILEDSQNQPEGLLQSTVVRQPKKNRKIEEVTGDESDSEKNLSHIRERQSSVDDLLSDVGLLNGESNNDHGVVREFPFTSNLQRMSVITRRLCEKNFNVYCKGSPEMLQQLCVPKSLPDNFSQQLATYAKQGYRVIAMAYKQLSPKINFTKVQRLARENVECDLEFLGFVVLENRLKPDTTEVIGALTKAEIRTIMVTGDNILTALSVARDCGIVSSTQPVVTVNVRQKPEANVEGHEHTHTHGHGHHHHHGHEHHHGHAHHHGHGHEEYHNYELYYTLDLGSASCASTSITNGKTNGTLTNSNTNDTLSYAGDNNYHRLNGDVASLSSAASLTMPNSKSCGSVETMDTWTHNDIELGISTPMDGEPPPLMSANDAQSLQDKKWRDNYRFAMVGKTWQIVKDHFPDLLQNFLTRGVIYARMSPEQKQALIVELQNLDYCVAMCGDGANDCGALKVAHTGISLSETESSIASPFTSRNPTIAAVPNVIKEGRAALVTSFGIFKYMAAYSMVQFISVMILYSIDSNLTDKQYLYIDLGLISIFAFFFGKTESFQGPLVKQVPLSSLISLTPLASIVLHLLVVIAFQVTGWYHLHQQEWFEPFVHSSEDHLGCWENYTMFAISSFQYIILAFVFSKGAPYRRPIWSNLPFCLTLIANLCIVIYLILIPPEWLSEFFQLILPPQMNFRYWMLIYGILNFIAHVVVETLVVEYLLFKKFQARRDRDLRTSKRKYMQIEYDLKFYQNWPQITEEPLHTMEIDHAKAKPAYYEISAEQNFDTPASDDNPLNNFFDFEPNTPSSPDQHFHLPSHAPTPQLQTPPATSTPTLAGSTAAAAIQHTTPPPPQSSDLAYNTNKNLDC</sequence>
<dbReference type="Proteomes" id="UP000037069">
    <property type="component" value="Unassembled WGS sequence"/>
</dbReference>
<feature type="region of interest" description="Disordered" evidence="14">
    <location>
        <begin position="1021"/>
        <end position="1057"/>
    </location>
</feature>
<keyword evidence="7 13" id="KW-0067">ATP-binding</keyword>
<feature type="transmembrane region" description="Helical" evidence="13">
    <location>
        <begin position="462"/>
        <end position="482"/>
    </location>
</feature>
<evidence type="ECO:0000256" key="10">
    <source>
        <dbReference type="ARBA" id="ARBA00022989"/>
    </source>
</evidence>
<evidence type="ECO:0000256" key="9">
    <source>
        <dbReference type="ARBA" id="ARBA00022967"/>
    </source>
</evidence>
<dbReference type="GO" id="GO:0015203">
    <property type="term" value="F:polyamine transmembrane transporter activity"/>
    <property type="evidence" value="ECO:0007669"/>
    <property type="project" value="TreeGrafter"/>
</dbReference>
<keyword evidence="11 13" id="KW-0472">Membrane</keyword>
<dbReference type="GO" id="GO:0006874">
    <property type="term" value="P:intracellular calcium ion homeostasis"/>
    <property type="evidence" value="ECO:0007669"/>
    <property type="project" value="TreeGrafter"/>
</dbReference>
<keyword evidence="8 13" id="KW-0460">Magnesium</keyword>
<dbReference type="InterPro" id="IPR023298">
    <property type="entry name" value="ATPase_P-typ_TM_dom_sf"/>
</dbReference>
<evidence type="ECO:0000256" key="8">
    <source>
        <dbReference type="ARBA" id="ARBA00022842"/>
    </source>
</evidence>
<dbReference type="Gene3D" id="3.40.50.1000">
    <property type="entry name" value="HAD superfamily/HAD-like"/>
    <property type="match status" value="2"/>
</dbReference>
<organism evidence="18 19">
    <name type="scientific">Lucilia cuprina</name>
    <name type="common">Green bottle fly</name>
    <name type="synonym">Australian sheep blowfly</name>
    <dbReference type="NCBI Taxonomy" id="7375"/>
    <lineage>
        <taxon>Eukaryota</taxon>
        <taxon>Metazoa</taxon>
        <taxon>Ecdysozoa</taxon>
        <taxon>Arthropoda</taxon>
        <taxon>Hexapoda</taxon>
        <taxon>Insecta</taxon>
        <taxon>Pterygota</taxon>
        <taxon>Neoptera</taxon>
        <taxon>Endopterygota</taxon>
        <taxon>Diptera</taxon>
        <taxon>Brachycera</taxon>
        <taxon>Muscomorpha</taxon>
        <taxon>Oestroidea</taxon>
        <taxon>Calliphoridae</taxon>
        <taxon>Luciliinae</taxon>
        <taxon>Lucilia</taxon>
    </lineage>
</organism>
<dbReference type="Pfam" id="PF00122">
    <property type="entry name" value="E1-E2_ATPase"/>
    <property type="match status" value="1"/>
</dbReference>
<feature type="transmembrane region" description="Helical" evidence="13">
    <location>
        <begin position="1290"/>
        <end position="1308"/>
    </location>
</feature>
<keyword evidence="5 13" id="KW-0479">Metal-binding</keyword>
<dbReference type="PANTHER" id="PTHR45630:SF8">
    <property type="entry name" value="CATION-TRANSPORTING ATPASE"/>
    <property type="match status" value="1"/>
</dbReference>
<keyword evidence="10 13" id="KW-1133">Transmembrane helix</keyword>
<feature type="transmembrane region" description="Helical" evidence="13">
    <location>
        <begin position="1357"/>
        <end position="1381"/>
    </location>
</feature>
<accession>A0A0L0BTP9</accession>
<protein>
    <recommendedName>
        <fullName evidence="13">Cation-transporting ATPase</fullName>
        <ecNumber evidence="13">7.2.2.-</ecNumber>
    </recommendedName>
</protein>
<gene>
    <name evidence="18" type="ORF">FF38_13332</name>
</gene>
<evidence type="ECO:0000259" key="15">
    <source>
        <dbReference type="Pfam" id="PF00122"/>
    </source>
</evidence>
<keyword evidence="9 13" id="KW-1278">Translocase</keyword>
<dbReference type="GO" id="GO:0016887">
    <property type="term" value="F:ATP hydrolysis activity"/>
    <property type="evidence" value="ECO:0007669"/>
    <property type="project" value="InterPro"/>
</dbReference>
<evidence type="ECO:0000256" key="12">
    <source>
        <dbReference type="ARBA" id="ARBA00049360"/>
    </source>
</evidence>
<dbReference type="FunFam" id="3.40.1110.10:FF:000057">
    <property type="entry name" value="Cation-transporting ATPase"/>
    <property type="match status" value="1"/>
</dbReference>
<dbReference type="InterPro" id="IPR036412">
    <property type="entry name" value="HAD-like_sf"/>
</dbReference>
<feature type="domain" description="P5B-type ATPase N-terminal" evidence="17">
    <location>
        <begin position="231"/>
        <end position="383"/>
    </location>
</feature>
<dbReference type="PRINTS" id="PR00119">
    <property type="entry name" value="CATATPASE"/>
</dbReference>
<dbReference type="InterPro" id="IPR004014">
    <property type="entry name" value="ATPase_P-typ_cation-transptr_N"/>
</dbReference>
<dbReference type="InterPro" id="IPR047819">
    <property type="entry name" value="P5A-ATPase_N"/>
</dbReference>
<dbReference type="Gene3D" id="3.40.1110.10">
    <property type="entry name" value="Calcium-transporting ATPase, cytoplasmic domain N"/>
    <property type="match status" value="1"/>
</dbReference>
<feature type="compositionally biased region" description="Basic and acidic residues" evidence="14">
    <location>
        <begin position="828"/>
        <end position="837"/>
    </location>
</feature>
<feature type="region of interest" description="Disordered" evidence="14">
    <location>
        <begin position="1564"/>
        <end position="1645"/>
    </location>
</feature>
<dbReference type="PROSITE" id="PS00154">
    <property type="entry name" value="ATPASE_E1_E2"/>
    <property type="match status" value="1"/>
</dbReference>
<feature type="compositionally biased region" description="Polar residues" evidence="14">
    <location>
        <begin position="1632"/>
        <end position="1645"/>
    </location>
</feature>
<dbReference type="InterPro" id="IPR023299">
    <property type="entry name" value="ATPase_P-typ_cyto_dom_N"/>
</dbReference>
<dbReference type="FunFam" id="2.70.150.10:FF:000067">
    <property type="entry name" value="Cation-transporting ATPase"/>
    <property type="match status" value="1"/>
</dbReference>
<dbReference type="CDD" id="cd07542">
    <property type="entry name" value="P-type_ATPase_cation"/>
    <property type="match status" value="1"/>
</dbReference>
<dbReference type="InterPro" id="IPR018303">
    <property type="entry name" value="ATPase_P-typ_P_site"/>
</dbReference>
<dbReference type="NCBIfam" id="TIGR01494">
    <property type="entry name" value="ATPase_P-type"/>
    <property type="match status" value="3"/>
</dbReference>
<dbReference type="NCBIfam" id="TIGR01657">
    <property type="entry name" value="P-ATPase-V"/>
    <property type="match status" value="1"/>
</dbReference>
<feature type="compositionally biased region" description="Basic and acidic residues" evidence="14">
    <location>
        <begin position="1021"/>
        <end position="1031"/>
    </location>
</feature>
<feature type="transmembrane region" description="Helical" evidence="13">
    <location>
        <begin position="1434"/>
        <end position="1455"/>
    </location>
</feature>
<dbReference type="InterPro" id="IPR059000">
    <property type="entry name" value="ATPase_P-type_domA"/>
</dbReference>
<name>A0A0L0BTP9_LUCCU</name>
<dbReference type="GO" id="GO:0016020">
    <property type="term" value="C:membrane"/>
    <property type="evidence" value="ECO:0007669"/>
    <property type="project" value="UniProtKB-SubCell"/>
</dbReference>
<feature type="transmembrane region" description="Helical" evidence="13">
    <location>
        <begin position="437"/>
        <end position="456"/>
    </location>
</feature>
<reference evidence="18 19" key="1">
    <citation type="journal article" date="2015" name="Nat. Commun.">
        <title>Lucilia cuprina genome unlocks parasitic fly biology to underpin future interventions.</title>
        <authorList>
            <person name="Anstead C.A."/>
            <person name="Korhonen P.K."/>
            <person name="Young N.D."/>
            <person name="Hall R.S."/>
            <person name="Jex A.R."/>
            <person name="Murali S.C."/>
            <person name="Hughes D.S."/>
            <person name="Lee S.F."/>
            <person name="Perry T."/>
            <person name="Stroehlein A.J."/>
            <person name="Ansell B.R."/>
            <person name="Breugelmans B."/>
            <person name="Hofmann A."/>
            <person name="Qu J."/>
            <person name="Dugan S."/>
            <person name="Lee S.L."/>
            <person name="Chao H."/>
            <person name="Dinh H."/>
            <person name="Han Y."/>
            <person name="Doddapaneni H.V."/>
            <person name="Worley K.C."/>
            <person name="Muzny D.M."/>
            <person name="Ioannidis P."/>
            <person name="Waterhouse R.M."/>
            <person name="Zdobnov E.M."/>
            <person name="James P.J."/>
            <person name="Bagnall N.H."/>
            <person name="Kotze A.C."/>
            <person name="Gibbs R.A."/>
            <person name="Richards S."/>
            <person name="Batterham P."/>
            <person name="Gasser R.B."/>
        </authorList>
    </citation>
    <scope>NUCLEOTIDE SEQUENCE [LARGE SCALE GENOMIC DNA]</scope>
    <source>
        <strain evidence="18 19">LS</strain>
        <tissue evidence="18">Full body</tissue>
    </source>
</reference>
<dbReference type="GO" id="GO:0005524">
    <property type="term" value="F:ATP binding"/>
    <property type="evidence" value="ECO:0007669"/>
    <property type="project" value="UniProtKB-UniRule"/>
</dbReference>
<evidence type="ECO:0000313" key="19">
    <source>
        <dbReference type="Proteomes" id="UP000037069"/>
    </source>
</evidence>
<dbReference type="STRING" id="7375.A0A0L0BTP9"/>
<dbReference type="Pfam" id="PF00690">
    <property type="entry name" value="Cation_ATPase_N"/>
    <property type="match status" value="1"/>
</dbReference>
<dbReference type="OMA" id="KLRYRWH"/>
<dbReference type="SUPFAM" id="SSF81665">
    <property type="entry name" value="Calcium ATPase, transmembrane domain M"/>
    <property type="match status" value="1"/>
</dbReference>
<dbReference type="Pfam" id="PF12409">
    <property type="entry name" value="P5-ATPase"/>
    <property type="match status" value="1"/>
</dbReference>
<dbReference type="GO" id="GO:0015662">
    <property type="term" value="F:P-type ion transporter activity"/>
    <property type="evidence" value="ECO:0007669"/>
    <property type="project" value="InterPro"/>
</dbReference>
<evidence type="ECO:0000256" key="7">
    <source>
        <dbReference type="ARBA" id="ARBA00022840"/>
    </source>
</evidence>
<dbReference type="GO" id="GO:0019829">
    <property type="term" value="F:ATPase-coupled monoatomic cation transmembrane transporter activity"/>
    <property type="evidence" value="ECO:0007669"/>
    <property type="project" value="UniProtKB-UniRule"/>
</dbReference>
<dbReference type="EC" id="7.2.2.-" evidence="13"/>
<evidence type="ECO:0000256" key="13">
    <source>
        <dbReference type="RuleBase" id="RU362082"/>
    </source>
</evidence>
<dbReference type="PANTHER" id="PTHR45630">
    <property type="entry name" value="CATION-TRANSPORTING ATPASE-RELATED"/>
    <property type="match status" value="1"/>
</dbReference>
<dbReference type="Gene3D" id="1.20.1110.10">
    <property type="entry name" value="Calcium-transporting ATPase, transmembrane domain"/>
    <property type="match status" value="1"/>
</dbReference>
<feature type="region of interest" description="Disordered" evidence="14">
    <location>
        <begin position="814"/>
        <end position="837"/>
    </location>
</feature>
<feature type="region of interest" description="Disordered" evidence="14">
    <location>
        <begin position="1"/>
        <end position="23"/>
    </location>
</feature>
<evidence type="ECO:0000256" key="3">
    <source>
        <dbReference type="ARBA" id="ARBA00022553"/>
    </source>
</evidence>
<dbReference type="OrthoDB" id="48943at2759"/>
<feature type="compositionally biased region" description="Basic residues" evidence="14">
    <location>
        <begin position="130"/>
        <end position="155"/>
    </location>
</feature>
<dbReference type="InterPro" id="IPR006544">
    <property type="entry name" value="P-type_TPase_V"/>
</dbReference>
<evidence type="ECO:0000256" key="6">
    <source>
        <dbReference type="ARBA" id="ARBA00022741"/>
    </source>
</evidence>
<comment type="subcellular location">
    <subcellularLocation>
        <location evidence="1 13">Membrane</location>
        <topology evidence="1 13">Multi-pass membrane protein</topology>
    </subcellularLocation>
</comment>
<keyword evidence="6 13" id="KW-0547">Nucleotide-binding</keyword>
<evidence type="ECO:0000256" key="4">
    <source>
        <dbReference type="ARBA" id="ARBA00022692"/>
    </source>
</evidence>
<comment type="catalytic activity">
    <reaction evidence="12 13">
        <text>ATP + H2O = ADP + phosphate + H(+)</text>
        <dbReference type="Rhea" id="RHEA:13065"/>
        <dbReference type="ChEBI" id="CHEBI:15377"/>
        <dbReference type="ChEBI" id="CHEBI:15378"/>
        <dbReference type="ChEBI" id="CHEBI:30616"/>
        <dbReference type="ChEBI" id="CHEBI:43474"/>
        <dbReference type="ChEBI" id="CHEBI:456216"/>
    </reaction>
</comment>
<evidence type="ECO:0000313" key="18">
    <source>
        <dbReference type="EMBL" id="KNC23417.1"/>
    </source>
</evidence>
<feature type="domain" description="P-type ATPase A" evidence="15">
    <location>
        <begin position="502"/>
        <end position="617"/>
    </location>
</feature>
<keyword evidence="4 13" id="KW-0812">Transmembrane</keyword>
<feature type="transmembrane region" description="Helical" evidence="13">
    <location>
        <begin position="1475"/>
        <end position="1500"/>
    </location>
</feature>
<feature type="domain" description="Cation-transporting P-type ATPase N-terminal" evidence="16">
    <location>
        <begin position="406"/>
        <end position="457"/>
    </location>
</feature>
<dbReference type="FunFam" id="3.40.50.1000:FF:000068">
    <property type="entry name" value="Cation-transporting ATPase"/>
    <property type="match status" value="1"/>
</dbReference>
<dbReference type="Gene3D" id="2.70.150.10">
    <property type="entry name" value="Calcium-transporting ATPase, cytoplasmic transduction domain A"/>
    <property type="match status" value="1"/>
</dbReference>
<dbReference type="FunFam" id="1.20.1110.10:FF:000034">
    <property type="entry name" value="Cation-transporting ATPase"/>
    <property type="match status" value="1"/>
</dbReference>
<dbReference type="InterPro" id="IPR023214">
    <property type="entry name" value="HAD_sf"/>
</dbReference>
<dbReference type="InterPro" id="IPR047821">
    <property type="entry name" value="P5B-type_ATPase"/>
</dbReference>
<feature type="transmembrane region" description="Helical" evidence="13">
    <location>
        <begin position="245"/>
        <end position="265"/>
    </location>
</feature>
<evidence type="ECO:0000256" key="5">
    <source>
        <dbReference type="ARBA" id="ARBA00022723"/>
    </source>
</evidence>
<dbReference type="GO" id="GO:0046872">
    <property type="term" value="F:metal ion binding"/>
    <property type="evidence" value="ECO:0007669"/>
    <property type="project" value="UniProtKB-UniRule"/>
</dbReference>
<evidence type="ECO:0000256" key="2">
    <source>
        <dbReference type="ARBA" id="ARBA00006000"/>
    </source>
</evidence>
<keyword evidence="3" id="KW-0597">Phosphoprotein</keyword>
<dbReference type="SUPFAM" id="SSF56784">
    <property type="entry name" value="HAD-like"/>
    <property type="match status" value="1"/>
</dbReference>
<feature type="compositionally biased region" description="Basic residues" evidence="14">
    <location>
        <begin position="1032"/>
        <end position="1055"/>
    </location>
</feature>
<comment type="similarity">
    <text evidence="2 13">Belongs to the cation transport ATPase (P-type) (TC 3.A.3) family. Type V subfamily.</text>
</comment>
<keyword evidence="19" id="KW-1185">Reference proteome</keyword>
<dbReference type="InterPro" id="IPR008250">
    <property type="entry name" value="ATPase_P-typ_transduc_dom_A_sf"/>
</dbReference>
<feature type="transmembrane region" description="Helical" evidence="13">
    <location>
        <begin position="635"/>
        <end position="652"/>
    </location>
</feature>
<evidence type="ECO:0000256" key="14">
    <source>
        <dbReference type="SAM" id="MobiDB-lite"/>
    </source>
</evidence>
<feature type="compositionally biased region" description="Polar residues" evidence="14">
    <location>
        <begin position="159"/>
        <end position="175"/>
    </location>
</feature>
<dbReference type="Pfam" id="PF13246">
    <property type="entry name" value="Cation_ATPase"/>
    <property type="match status" value="1"/>
</dbReference>
<comment type="caution">
    <text evidence="18">The sequence shown here is derived from an EMBL/GenBank/DDBJ whole genome shotgun (WGS) entry which is preliminary data.</text>
</comment>
<feature type="region of interest" description="Disordered" evidence="14">
    <location>
        <begin position="126"/>
        <end position="186"/>
    </location>
</feature>
<feature type="compositionally biased region" description="Low complexity" evidence="14">
    <location>
        <begin position="1598"/>
        <end position="1621"/>
    </location>
</feature>
<feature type="transmembrane region" description="Helical" evidence="13">
    <location>
        <begin position="1401"/>
        <end position="1422"/>
    </location>
</feature>
<evidence type="ECO:0000259" key="17">
    <source>
        <dbReference type="Pfam" id="PF12409"/>
    </source>
</evidence>
<dbReference type="EMBL" id="JRES01001351">
    <property type="protein sequence ID" value="KNC23417.1"/>
    <property type="molecule type" value="Genomic_DNA"/>
</dbReference>
<proteinExistence type="inferred from homology"/>
<evidence type="ECO:0000259" key="16">
    <source>
        <dbReference type="Pfam" id="PF00690"/>
    </source>
</evidence>
<evidence type="ECO:0000256" key="11">
    <source>
        <dbReference type="ARBA" id="ARBA00023136"/>
    </source>
</evidence>